<proteinExistence type="inferred from homology"/>
<evidence type="ECO:0000313" key="11">
    <source>
        <dbReference type="EMBL" id="CAF22864.1"/>
    </source>
</evidence>
<dbReference type="STRING" id="264201.pc0140"/>
<feature type="domain" description="tRNA nucleotidyltransferase/poly(A) polymerase RNA and SrmB- binding" evidence="10">
    <location>
        <begin position="168"/>
        <end position="229"/>
    </location>
</feature>
<dbReference type="SUPFAM" id="SSF81301">
    <property type="entry name" value="Nucleotidyltransferase"/>
    <property type="match status" value="1"/>
</dbReference>
<dbReference type="GO" id="GO:0000166">
    <property type="term" value="F:nucleotide binding"/>
    <property type="evidence" value="ECO:0007669"/>
    <property type="project" value="UniProtKB-KW"/>
</dbReference>
<evidence type="ECO:0000256" key="7">
    <source>
        <dbReference type="ARBA" id="ARBA00022842"/>
    </source>
</evidence>
<feature type="domain" description="Poly A polymerase head" evidence="9">
    <location>
        <begin position="21"/>
        <end position="141"/>
    </location>
</feature>
<dbReference type="EMBL" id="BX908798">
    <property type="protein sequence ID" value="CAF22864.1"/>
    <property type="molecule type" value="Genomic_DNA"/>
</dbReference>
<evidence type="ECO:0000313" key="12">
    <source>
        <dbReference type="Proteomes" id="UP000000529"/>
    </source>
</evidence>
<dbReference type="PANTHER" id="PTHR46173">
    <property type="entry name" value="CCA TRNA NUCLEOTIDYLTRANSFERASE 1, MITOCHONDRIAL"/>
    <property type="match status" value="1"/>
</dbReference>
<dbReference type="Proteomes" id="UP000000529">
    <property type="component" value="Chromosome"/>
</dbReference>
<dbReference type="AlphaFoldDB" id="Q6MEY5"/>
<evidence type="ECO:0000256" key="4">
    <source>
        <dbReference type="ARBA" id="ARBA00022695"/>
    </source>
</evidence>
<dbReference type="Pfam" id="PF12627">
    <property type="entry name" value="PolyA_pol_RNAbd"/>
    <property type="match status" value="1"/>
</dbReference>
<keyword evidence="3" id="KW-0819">tRNA processing</keyword>
<dbReference type="RefSeq" id="WP_011174690.1">
    <property type="nucleotide sequence ID" value="NC_005861.2"/>
</dbReference>
<dbReference type="eggNOG" id="COG0617">
    <property type="taxonomic scope" value="Bacteria"/>
</dbReference>
<keyword evidence="12" id="KW-1185">Reference proteome</keyword>
<dbReference type="OrthoDB" id="9805698at2"/>
<dbReference type="GO" id="GO:0046872">
    <property type="term" value="F:metal ion binding"/>
    <property type="evidence" value="ECO:0007669"/>
    <property type="project" value="UniProtKB-KW"/>
</dbReference>
<gene>
    <name evidence="11" type="ORF">PC_RS00690</name>
</gene>
<keyword evidence="4" id="KW-0548">Nucleotidyltransferase</keyword>
<evidence type="ECO:0000256" key="5">
    <source>
        <dbReference type="ARBA" id="ARBA00022723"/>
    </source>
</evidence>
<comment type="similarity">
    <text evidence="8">Belongs to the tRNA nucleotidyltransferase/poly(A) polymerase family.</text>
</comment>
<dbReference type="CDD" id="cd05398">
    <property type="entry name" value="NT_ClassII-CCAase"/>
    <property type="match status" value="1"/>
</dbReference>
<dbReference type="HOGENOM" id="CLU_015961_3_0_0"/>
<dbReference type="Pfam" id="PF01743">
    <property type="entry name" value="PolyA_pol"/>
    <property type="match status" value="1"/>
</dbReference>
<keyword evidence="2 8" id="KW-0808">Transferase</keyword>
<comment type="cofactor">
    <cofactor evidence="1">
        <name>Mg(2+)</name>
        <dbReference type="ChEBI" id="CHEBI:18420"/>
    </cofactor>
</comment>
<keyword evidence="5" id="KW-0479">Metal-binding</keyword>
<organism evidence="11 12">
    <name type="scientific">Protochlamydia amoebophila (strain UWE25)</name>
    <dbReference type="NCBI Taxonomy" id="264201"/>
    <lineage>
        <taxon>Bacteria</taxon>
        <taxon>Pseudomonadati</taxon>
        <taxon>Chlamydiota</taxon>
        <taxon>Chlamydiia</taxon>
        <taxon>Parachlamydiales</taxon>
        <taxon>Parachlamydiaceae</taxon>
        <taxon>Candidatus Protochlamydia</taxon>
    </lineage>
</organism>
<dbReference type="InterPro" id="IPR002646">
    <property type="entry name" value="PolA_pol_head_dom"/>
</dbReference>
<dbReference type="Gene3D" id="3.30.460.10">
    <property type="entry name" value="Beta Polymerase, domain 2"/>
    <property type="match status" value="1"/>
</dbReference>
<dbReference type="GO" id="GO:0000049">
    <property type="term" value="F:tRNA binding"/>
    <property type="evidence" value="ECO:0007669"/>
    <property type="project" value="TreeGrafter"/>
</dbReference>
<keyword evidence="7" id="KW-0460">Magnesium</keyword>
<dbReference type="GO" id="GO:0008033">
    <property type="term" value="P:tRNA processing"/>
    <property type="evidence" value="ECO:0007669"/>
    <property type="project" value="UniProtKB-KW"/>
</dbReference>
<dbReference type="SUPFAM" id="SSF81891">
    <property type="entry name" value="Poly A polymerase C-terminal region-like"/>
    <property type="match status" value="1"/>
</dbReference>
<accession>Q6MEY5</accession>
<keyword evidence="6" id="KW-0547">Nucleotide-binding</keyword>
<evidence type="ECO:0000256" key="8">
    <source>
        <dbReference type="RuleBase" id="RU003953"/>
    </source>
</evidence>
<dbReference type="PANTHER" id="PTHR46173:SF1">
    <property type="entry name" value="CCA TRNA NUCLEOTIDYLTRANSFERASE 1, MITOCHONDRIAL"/>
    <property type="match status" value="1"/>
</dbReference>
<name>Q6MEY5_PARUW</name>
<reference evidence="11 12" key="1">
    <citation type="journal article" date="2004" name="Science">
        <title>Illuminating the evolutionary history of chlamydiae.</title>
        <authorList>
            <person name="Horn M."/>
            <person name="Collingro A."/>
            <person name="Schmitz-Esser S."/>
            <person name="Beier C.L."/>
            <person name="Purkhold U."/>
            <person name="Fartmann B."/>
            <person name="Brandt P."/>
            <person name="Nyakatura G.J."/>
            <person name="Droege M."/>
            <person name="Frishman D."/>
            <person name="Rattei T."/>
            <person name="Mewes H."/>
            <person name="Wagner M."/>
        </authorList>
    </citation>
    <scope>NUCLEOTIDE SEQUENCE [LARGE SCALE GENOMIC DNA]</scope>
    <source>
        <strain evidence="11 12">UWE25</strain>
    </source>
</reference>
<evidence type="ECO:0008006" key="13">
    <source>
        <dbReference type="Google" id="ProtNLM"/>
    </source>
</evidence>
<dbReference type="InterPro" id="IPR043519">
    <property type="entry name" value="NT_sf"/>
</dbReference>
<dbReference type="KEGG" id="pcu:PC_RS00690"/>
<evidence type="ECO:0000259" key="10">
    <source>
        <dbReference type="Pfam" id="PF12627"/>
    </source>
</evidence>
<evidence type="ECO:0000256" key="2">
    <source>
        <dbReference type="ARBA" id="ARBA00022679"/>
    </source>
</evidence>
<evidence type="ECO:0000256" key="1">
    <source>
        <dbReference type="ARBA" id="ARBA00001946"/>
    </source>
</evidence>
<evidence type="ECO:0000256" key="6">
    <source>
        <dbReference type="ARBA" id="ARBA00022741"/>
    </source>
</evidence>
<keyword evidence="8" id="KW-0694">RNA-binding</keyword>
<evidence type="ECO:0000256" key="3">
    <source>
        <dbReference type="ARBA" id="ARBA00022694"/>
    </source>
</evidence>
<dbReference type="Gene3D" id="1.10.3090.10">
    <property type="entry name" value="cca-adding enzyme, domain 2"/>
    <property type="match status" value="1"/>
</dbReference>
<protein>
    <recommendedName>
        <fullName evidence="13">Poly A polymerase head domain-containing protein</fullName>
    </recommendedName>
</protein>
<dbReference type="InterPro" id="IPR050264">
    <property type="entry name" value="Bact_CCA-adding_enz_type3_sf"/>
</dbReference>
<evidence type="ECO:0000259" key="9">
    <source>
        <dbReference type="Pfam" id="PF01743"/>
    </source>
</evidence>
<dbReference type="InterPro" id="IPR032828">
    <property type="entry name" value="PolyA_RNA-bd"/>
</dbReference>
<sequence>MDVFKQAKIIVTKLVKAGHTAYFAGGWVRDYVMGHPSEDIDIATDATPAQIMDIFPNTLLVGLAFGVVIVVWEGHQFEVATFRKDLDYVDGRHPSGIVLSTAREDALRRDFTINGMFYDPLKEVIYDFVNGQEDIRRHLIRAIGNPHERFQEDRLRMLRAFRFSARFGFAIELETQQAIFENAEQLFPAVAIERIWQEFKKMAMYPCFDQAIVEMHRLTLLDVIFPELKGLPINELRHLVEAYKRFPKNCATIFYLIVLMPRLNREEKIEVAKRLKVTNRDLKLLHYFEDLNQLIKKEKENGLEDLYPWAHALANPDFSIVVEVIAATFPLNKGNELLIQLKNRFEKLKSHIERIQQKTPLISSALLQANGISAGKQMGILLTEAEKLAINNDYQDSQTVLNALKQTMLWKI</sequence>
<dbReference type="GO" id="GO:0016779">
    <property type="term" value="F:nucleotidyltransferase activity"/>
    <property type="evidence" value="ECO:0007669"/>
    <property type="project" value="UniProtKB-KW"/>
</dbReference>